<evidence type="ECO:0000313" key="2">
    <source>
        <dbReference type="Proteomes" id="UP001213972"/>
    </source>
</evidence>
<dbReference type="EMBL" id="CP119321">
    <property type="protein sequence ID" value="WEK13835.1"/>
    <property type="molecule type" value="Genomic_DNA"/>
</dbReference>
<sequence length="132" mass="14773">MSYEEMRDEYDRTLENFPAELPFPEGVDTHPALESQIVTDPETTDLFEVGSGSGQAYVYWECTWMLQVLAAEGKGRKADQGLDMLESALDSEMRARHFDDSSGVWENQVLRSARQGDLGLLRDFAVGCDGES</sequence>
<proteinExistence type="predicted"/>
<organism evidence="1 2">
    <name type="scientific">Candidatus Microbacterium phytovorans</name>
    <dbReference type="NCBI Taxonomy" id="3121374"/>
    <lineage>
        <taxon>Bacteria</taxon>
        <taxon>Bacillati</taxon>
        <taxon>Actinomycetota</taxon>
        <taxon>Actinomycetes</taxon>
        <taxon>Micrococcales</taxon>
        <taxon>Microbacteriaceae</taxon>
        <taxon>Microbacterium</taxon>
    </lineage>
</organism>
<protein>
    <submittedName>
        <fullName evidence="1">Uncharacterized protein</fullName>
    </submittedName>
</protein>
<evidence type="ECO:0000313" key="1">
    <source>
        <dbReference type="EMBL" id="WEK13835.1"/>
    </source>
</evidence>
<reference evidence="1" key="1">
    <citation type="submission" date="2023-03" db="EMBL/GenBank/DDBJ databases">
        <title>Andean soil-derived lignocellulolytic bacterial consortium as a source of novel taxa and putative plastic-active enzymes.</title>
        <authorList>
            <person name="Diaz-Garcia L."/>
            <person name="Chuvochina M."/>
            <person name="Feuerriegel G."/>
            <person name="Bunk B."/>
            <person name="Sproer C."/>
            <person name="Streit W.R."/>
            <person name="Rodriguez L.M."/>
            <person name="Overmann J."/>
            <person name="Jimenez D.J."/>
        </authorList>
    </citation>
    <scope>NUCLEOTIDE SEQUENCE</scope>
    <source>
        <strain evidence="1">MAG 4610</strain>
    </source>
</reference>
<dbReference type="Proteomes" id="UP001213972">
    <property type="component" value="Chromosome"/>
</dbReference>
<name>A0AAJ6B381_9MICO</name>
<gene>
    <name evidence="1" type="ORF">P0Y48_01065</name>
</gene>
<dbReference type="AlphaFoldDB" id="A0AAJ6B381"/>
<accession>A0AAJ6B381</accession>